<organism evidence="2 3">
    <name type="scientific">Ambrosia artemisiifolia</name>
    <name type="common">Common ragweed</name>
    <dbReference type="NCBI Taxonomy" id="4212"/>
    <lineage>
        <taxon>Eukaryota</taxon>
        <taxon>Viridiplantae</taxon>
        <taxon>Streptophyta</taxon>
        <taxon>Embryophyta</taxon>
        <taxon>Tracheophyta</taxon>
        <taxon>Spermatophyta</taxon>
        <taxon>Magnoliopsida</taxon>
        <taxon>eudicotyledons</taxon>
        <taxon>Gunneridae</taxon>
        <taxon>Pentapetalae</taxon>
        <taxon>asterids</taxon>
        <taxon>campanulids</taxon>
        <taxon>Asterales</taxon>
        <taxon>Asteraceae</taxon>
        <taxon>Asteroideae</taxon>
        <taxon>Heliantheae alliance</taxon>
        <taxon>Heliantheae</taxon>
        <taxon>Ambrosia</taxon>
    </lineage>
</organism>
<comment type="caution">
    <text evidence="2">The sequence shown here is derived from an EMBL/GenBank/DDBJ whole genome shotgun (WGS) entry which is preliminary data.</text>
</comment>
<dbReference type="GO" id="GO:0004714">
    <property type="term" value="F:transmembrane receptor protein tyrosine kinase activity"/>
    <property type="evidence" value="ECO:0007669"/>
    <property type="project" value="InterPro"/>
</dbReference>
<dbReference type="PANTHER" id="PTHR27003:SF383">
    <property type="entry name" value="TYROSINE-PROTEIN KINASE, NON-RECEPTOR JAK_TYK2-RELATED"/>
    <property type="match status" value="1"/>
</dbReference>
<dbReference type="GO" id="GO:0005524">
    <property type="term" value="F:ATP binding"/>
    <property type="evidence" value="ECO:0007669"/>
    <property type="project" value="InterPro"/>
</dbReference>
<feature type="domain" description="Protein kinase" evidence="1">
    <location>
        <begin position="30"/>
        <end position="204"/>
    </location>
</feature>
<dbReference type="Gene3D" id="3.30.200.20">
    <property type="entry name" value="Phosphorylase Kinase, domain 1"/>
    <property type="match status" value="1"/>
</dbReference>
<dbReference type="EMBL" id="JAMZMK010010358">
    <property type="protein sequence ID" value="KAI7731909.1"/>
    <property type="molecule type" value="Genomic_DNA"/>
</dbReference>
<dbReference type="Pfam" id="PF00069">
    <property type="entry name" value="Pkinase"/>
    <property type="match status" value="1"/>
</dbReference>
<accession>A0AAD5BZ62</accession>
<dbReference type="InterPro" id="IPR045272">
    <property type="entry name" value="ANXUR1/2-like"/>
</dbReference>
<dbReference type="GO" id="GO:0009506">
    <property type="term" value="C:plasmodesma"/>
    <property type="evidence" value="ECO:0007669"/>
    <property type="project" value="TreeGrafter"/>
</dbReference>
<dbReference type="InterPro" id="IPR011009">
    <property type="entry name" value="Kinase-like_dom_sf"/>
</dbReference>
<dbReference type="InterPro" id="IPR000719">
    <property type="entry name" value="Prot_kinase_dom"/>
</dbReference>
<protein>
    <recommendedName>
        <fullName evidence="1">Protein kinase domain-containing protein</fullName>
    </recommendedName>
</protein>
<dbReference type="Gene3D" id="1.10.510.10">
    <property type="entry name" value="Transferase(Phosphotransferase) domain 1"/>
    <property type="match status" value="1"/>
</dbReference>
<evidence type="ECO:0000313" key="2">
    <source>
        <dbReference type="EMBL" id="KAI7731909.1"/>
    </source>
</evidence>
<feature type="non-terminal residue" evidence="2">
    <location>
        <position position="204"/>
    </location>
</feature>
<dbReference type="PANTHER" id="PTHR27003">
    <property type="entry name" value="OS07G0166700 PROTEIN"/>
    <property type="match status" value="1"/>
</dbReference>
<dbReference type="Proteomes" id="UP001206925">
    <property type="component" value="Unassembled WGS sequence"/>
</dbReference>
<dbReference type="PROSITE" id="PS50011">
    <property type="entry name" value="PROTEIN_KINASE_DOM"/>
    <property type="match status" value="1"/>
</dbReference>
<gene>
    <name evidence="2" type="ORF">M8C21_027230</name>
</gene>
<keyword evidence="3" id="KW-1185">Reference proteome</keyword>
<name>A0AAD5BZ62_AMBAR</name>
<dbReference type="SUPFAM" id="SSF56112">
    <property type="entry name" value="Protein kinase-like (PK-like)"/>
    <property type="match status" value="1"/>
</dbReference>
<proteinExistence type="predicted"/>
<dbReference type="AlphaFoldDB" id="A0AAD5BZ62"/>
<evidence type="ECO:0000259" key="1">
    <source>
        <dbReference type="PROSITE" id="PS50011"/>
    </source>
</evidence>
<dbReference type="GO" id="GO:0005886">
    <property type="term" value="C:plasma membrane"/>
    <property type="evidence" value="ECO:0007669"/>
    <property type="project" value="TreeGrafter"/>
</dbReference>
<evidence type="ECO:0000313" key="3">
    <source>
        <dbReference type="Proteomes" id="UP001206925"/>
    </source>
</evidence>
<sequence>MSSSYKDDWQDYFRSLYIPREEIELATNNFANENLLTRGSSCEVYNGQLSQSGDFINIVARKCRQVSIFASELAVLQHLKHKNIVSVFKYTESKDADAGIIINKYEANESLNKHINSPTLTWMQRLRICVGVAHALGYLHHDAYQNHYVIHGNIKSSKILLDHNWEPKLHGFGFGVKLRTHELHLTNNYNCSLHHMDPAYEDTR</sequence>
<reference evidence="2" key="1">
    <citation type="submission" date="2022-06" db="EMBL/GenBank/DDBJ databases">
        <title>Uncovering the hologenomic basis of an extraordinary plant invasion.</title>
        <authorList>
            <person name="Bieker V.C."/>
            <person name="Martin M.D."/>
            <person name="Gilbert T."/>
            <person name="Hodgins K."/>
            <person name="Battlay P."/>
            <person name="Petersen B."/>
            <person name="Wilson J."/>
        </authorList>
    </citation>
    <scope>NUCLEOTIDE SEQUENCE</scope>
    <source>
        <strain evidence="2">AA19_3_7</strain>
        <tissue evidence="2">Leaf</tissue>
    </source>
</reference>